<proteinExistence type="predicted"/>
<protein>
    <submittedName>
        <fullName evidence="1">Uncharacterized protein</fullName>
    </submittedName>
</protein>
<name>A0A9P9AE11_9HYPO</name>
<dbReference type="EMBL" id="JAGPYM010000090">
    <property type="protein sequence ID" value="KAH6867781.1"/>
    <property type="molecule type" value="Genomic_DNA"/>
</dbReference>
<dbReference type="OrthoDB" id="5081713at2759"/>
<accession>A0A9P9AE11</accession>
<comment type="caution">
    <text evidence="1">The sequence shown here is derived from an EMBL/GenBank/DDBJ whole genome shotgun (WGS) entry which is preliminary data.</text>
</comment>
<evidence type="ECO:0000313" key="1">
    <source>
        <dbReference type="EMBL" id="KAH6867781.1"/>
    </source>
</evidence>
<dbReference type="Proteomes" id="UP000777438">
    <property type="component" value="Unassembled WGS sequence"/>
</dbReference>
<reference evidence="1 2" key="1">
    <citation type="journal article" date="2021" name="Nat. Commun.">
        <title>Genetic determinants of endophytism in the Arabidopsis root mycobiome.</title>
        <authorList>
            <person name="Mesny F."/>
            <person name="Miyauchi S."/>
            <person name="Thiergart T."/>
            <person name="Pickel B."/>
            <person name="Atanasova L."/>
            <person name="Karlsson M."/>
            <person name="Huettel B."/>
            <person name="Barry K.W."/>
            <person name="Haridas S."/>
            <person name="Chen C."/>
            <person name="Bauer D."/>
            <person name="Andreopoulos W."/>
            <person name="Pangilinan J."/>
            <person name="LaButti K."/>
            <person name="Riley R."/>
            <person name="Lipzen A."/>
            <person name="Clum A."/>
            <person name="Drula E."/>
            <person name="Henrissat B."/>
            <person name="Kohler A."/>
            <person name="Grigoriev I.V."/>
            <person name="Martin F.M."/>
            <person name="Hacquard S."/>
        </authorList>
    </citation>
    <scope>NUCLEOTIDE SEQUENCE [LARGE SCALE GENOMIC DNA]</scope>
    <source>
        <strain evidence="1 2">MPI-CAGE-CH-0241</strain>
    </source>
</reference>
<gene>
    <name evidence="1" type="ORF">B0T10DRAFT_596911</name>
</gene>
<keyword evidence="2" id="KW-1185">Reference proteome</keyword>
<sequence>MGWTREKLAAKAIFYDEDIPSRDTSAAQWPPHVEALRESMLDFSHPVLGHNHTVDEGGGLHFDLGNRKSDPVLAAAYRIQNRANSYYQSGYSEKIWEGFWETQFFSPLVSSTLVSKENSRRVSRSNYYYDASRVDGDSLWNLFRNDTESSFETGKSPKPDYVFYLPMYHLQTGSSKPMVEEPAARQWHQRPNPSLVEPFSWSVLKELFAEGLQPTPFRVFHKEALEANLKCYPWLIVEYKKEGVSKGKLTVSCQAANAAACALQLNENAATYAVNLADDAHVPPVPTITTIGCHAKVWIAHLARGFSPPLYESKQTEATGKKCRKGYIMRAIWEGDMRRLKDIVEFQLILENTHTWAMRIFKPLVSSYIGQWRNAHRKPAIDPDVAKATLLRQQQAMERNQTVMPTMQAFLDNISNIDIDDSKHSNVTPLLMGLLVQQIFTSERQVLTEELGRIVSEKIEAITLKSESVPVETGQDSASEVDYIGKDELLHLLTQVDFDFPDIDDPNDSDY</sequence>
<organism evidence="1 2">
    <name type="scientific">Thelonectria olida</name>
    <dbReference type="NCBI Taxonomy" id="1576542"/>
    <lineage>
        <taxon>Eukaryota</taxon>
        <taxon>Fungi</taxon>
        <taxon>Dikarya</taxon>
        <taxon>Ascomycota</taxon>
        <taxon>Pezizomycotina</taxon>
        <taxon>Sordariomycetes</taxon>
        <taxon>Hypocreomycetidae</taxon>
        <taxon>Hypocreales</taxon>
        <taxon>Nectriaceae</taxon>
        <taxon>Thelonectria</taxon>
    </lineage>
</organism>
<evidence type="ECO:0000313" key="2">
    <source>
        <dbReference type="Proteomes" id="UP000777438"/>
    </source>
</evidence>
<feature type="non-terminal residue" evidence="1">
    <location>
        <position position="511"/>
    </location>
</feature>
<dbReference type="AlphaFoldDB" id="A0A9P9AE11"/>